<feature type="compositionally biased region" description="Basic and acidic residues" evidence="1">
    <location>
        <begin position="21"/>
        <end position="38"/>
    </location>
</feature>
<name>A0A7J0FF81_9ERIC</name>
<reference evidence="3 4" key="1">
    <citation type="submission" date="2019-07" db="EMBL/GenBank/DDBJ databases">
        <title>De Novo Assembly of kiwifruit Actinidia rufa.</title>
        <authorList>
            <person name="Sugita-Konishi S."/>
            <person name="Sato K."/>
            <person name="Mori E."/>
            <person name="Abe Y."/>
            <person name="Kisaki G."/>
            <person name="Hamano K."/>
            <person name="Suezawa K."/>
            <person name="Otani M."/>
            <person name="Fukuda T."/>
            <person name="Manabe T."/>
            <person name="Gomi K."/>
            <person name="Tabuchi M."/>
            <person name="Akimitsu K."/>
            <person name="Kataoka I."/>
        </authorList>
    </citation>
    <scope>NUCLEOTIDE SEQUENCE [LARGE SCALE GENOMIC DNA]</scope>
    <source>
        <strain evidence="4">cv. Fuchu</strain>
    </source>
</reference>
<feature type="domain" description="Reverse transcriptase Ty1/copia-type" evidence="2">
    <location>
        <begin position="144"/>
        <end position="246"/>
    </location>
</feature>
<evidence type="ECO:0000313" key="4">
    <source>
        <dbReference type="Proteomes" id="UP000585474"/>
    </source>
</evidence>
<dbReference type="SUPFAM" id="SSF56672">
    <property type="entry name" value="DNA/RNA polymerases"/>
    <property type="match status" value="1"/>
</dbReference>
<sequence>MNVSNDKSKEKSGEELISSERATRDIDGDEEASPHRLQESNLKTYARRGKKKSSCVIPPCQLQSPASVPDSSGNDSSSIEPPLITSVDLLIALRKAKMNFVRALLSCAANLKWPLHQFDVKNAFLHGKLEEEVYMDIPLGFLHLRLRESHADHTMFIKKGASKIVVLIMYVDDMIVTGDDVDEILNLKSRLAQEFEIKDLGSLRYFLGMKVTQSDIGIFISQRKYILDLLEETGMLGCRLVNSPIEANHHLSGDMGEHTNKERYQRLVGQLIYLAHMRPDISYAVGVVSQFMYDLRTSHLDAVYRILRYLKSAPRKGILFSNHGHLQLEVFNDADWTGSVDDRHSTSGYCTFLSGNLVTWRSKKQSVVARSSVEAEYRAMAHGDYEFAPTRMKIMCPIQLTTAIEADGLVDESPTLIFLDNIGSHYHDVSCTQLSCILTDPSQPLLSPCNQYKIGSLLCIFICNLL</sequence>
<proteinExistence type="predicted"/>
<dbReference type="CDD" id="cd09272">
    <property type="entry name" value="RNase_HI_RT_Ty1"/>
    <property type="match status" value="1"/>
</dbReference>
<dbReference type="PANTHER" id="PTHR11439:SF467">
    <property type="entry name" value="INTEGRASE CATALYTIC DOMAIN-CONTAINING PROTEIN"/>
    <property type="match status" value="1"/>
</dbReference>
<feature type="domain" description="Reverse transcriptase Ty1/copia-type" evidence="2">
    <location>
        <begin position="97"/>
        <end position="141"/>
    </location>
</feature>
<feature type="compositionally biased region" description="Basic and acidic residues" evidence="1">
    <location>
        <begin position="1"/>
        <end position="14"/>
    </location>
</feature>
<dbReference type="EMBL" id="BJWL01000011">
    <property type="protein sequence ID" value="GFY96849.1"/>
    <property type="molecule type" value="Genomic_DNA"/>
</dbReference>
<evidence type="ECO:0000313" key="3">
    <source>
        <dbReference type="EMBL" id="GFY96849.1"/>
    </source>
</evidence>
<keyword evidence="4" id="KW-1185">Reference proteome</keyword>
<organism evidence="3 4">
    <name type="scientific">Actinidia rufa</name>
    <dbReference type="NCBI Taxonomy" id="165716"/>
    <lineage>
        <taxon>Eukaryota</taxon>
        <taxon>Viridiplantae</taxon>
        <taxon>Streptophyta</taxon>
        <taxon>Embryophyta</taxon>
        <taxon>Tracheophyta</taxon>
        <taxon>Spermatophyta</taxon>
        <taxon>Magnoliopsida</taxon>
        <taxon>eudicotyledons</taxon>
        <taxon>Gunneridae</taxon>
        <taxon>Pentapetalae</taxon>
        <taxon>asterids</taxon>
        <taxon>Ericales</taxon>
        <taxon>Actinidiaceae</taxon>
        <taxon>Actinidia</taxon>
    </lineage>
</organism>
<evidence type="ECO:0000256" key="1">
    <source>
        <dbReference type="SAM" id="MobiDB-lite"/>
    </source>
</evidence>
<feature type="compositionally biased region" description="Low complexity" evidence="1">
    <location>
        <begin position="67"/>
        <end position="78"/>
    </location>
</feature>
<dbReference type="Proteomes" id="UP000585474">
    <property type="component" value="Unassembled WGS sequence"/>
</dbReference>
<comment type="caution">
    <text evidence="3">The sequence shown here is derived from an EMBL/GenBank/DDBJ whole genome shotgun (WGS) entry which is preliminary data.</text>
</comment>
<dbReference type="OrthoDB" id="128382at2759"/>
<dbReference type="Pfam" id="PF07727">
    <property type="entry name" value="RVT_2"/>
    <property type="match status" value="2"/>
</dbReference>
<accession>A0A7J0FF81</accession>
<dbReference type="InterPro" id="IPR013103">
    <property type="entry name" value="RVT_2"/>
</dbReference>
<feature type="region of interest" description="Disordered" evidence="1">
    <location>
        <begin position="1"/>
        <end position="79"/>
    </location>
</feature>
<protein>
    <submittedName>
        <fullName evidence="3">Hydroxysteroid dehydrogenase 5</fullName>
    </submittedName>
</protein>
<dbReference type="AlphaFoldDB" id="A0A7J0FF81"/>
<dbReference type="InterPro" id="IPR043502">
    <property type="entry name" value="DNA/RNA_pol_sf"/>
</dbReference>
<gene>
    <name evidence="3" type="ORF">Acr_11g0011550</name>
</gene>
<evidence type="ECO:0000259" key="2">
    <source>
        <dbReference type="Pfam" id="PF07727"/>
    </source>
</evidence>
<dbReference type="PANTHER" id="PTHR11439">
    <property type="entry name" value="GAG-POL-RELATED RETROTRANSPOSON"/>
    <property type="match status" value="1"/>
</dbReference>